<protein>
    <recommendedName>
        <fullName evidence="4">Pentapeptide repeat-containing protein</fullName>
    </recommendedName>
</protein>
<comment type="caution">
    <text evidence="2">The sequence shown here is derived from an EMBL/GenBank/DDBJ whole genome shotgun (WGS) entry which is preliminary data.</text>
</comment>
<evidence type="ECO:0000313" key="3">
    <source>
        <dbReference type="Proteomes" id="UP000636010"/>
    </source>
</evidence>
<proteinExistence type="predicted"/>
<evidence type="ECO:0008006" key="4">
    <source>
        <dbReference type="Google" id="ProtNLM"/>
    </source>
</evidence>
<dbReference type="RefSeq" id="WP_188465590.1">
    <property type="nucleotide sequence ID" value="NZ_BAABHU010000011.1"/>
</dbReference>
<keyword evidence="1" id="KW-0812">Transmembrane</keyword>
<keyword evidence="1" id="KW-1133">Transmembrane helix</keyword>
<name>A0ABQ1MR48_9BACT</name>
<organism evidence="2 3">
    <name type="scientific">Marivirga lumbricoides</name>
    <dbReference type="NCBI Taxonomy" id="1046115"/>
    <lineage>
        <taxon>Bacteria</taxon>
        <taxon>Pseudomonadati</taxon>
        <taxon>Bacteroidota</taxon>
        <taxon>Cytophagia</taxon>
        <taxon>Cytophagales</taxon>
        <taxon>Marivirgaceae</taxon>
        <taxon>Marivirga</taxon>
    </lineage>
</organism>
<accession>A0ABQ1MR48</accession>
<evidence type="ECO:0000313" key="2">
    <source>
        <dbReference type="EMBL" id="GGC44882.1"/>
    </source>
</evidence>
<evidence type="ECO:0000256" key="1">
    <source>
        <dbReference type="SAM" id="Phobius"/>
    </source>
</evidence>
<dbReference type="Proteomes" id="UP000636010">
    <property type="component" value="Unassembled WGS sequence"/>
</dbReference>
<keyword evidence="1" id="KW-0472">Membrane</keyword>
<sequence>MDKKQKLNLKELSKLITQGQEKFENIEFRGDIWLDRNSIINRKSPLDLNFLECEFESLYIDLKEEDSVEFVNLKTCTFGNEIIINGTQKSSISIRECQPIKKISLMNCGEGFNFKATKTKFMHAYINHCQNTGDFLMKSCGLDNFEMKRSSFLNIQIDQPISYSSNFSIIKSRVDYFKLSGGNYKELKIEYSRFLQLEIINGLSIEFFRFINVTGDNLLISGVNFSNLFTFQEITFSNSKFLMELNFKGDCDFTKQNLDGFVLSYIDFTDSKLSFKDSIITTAYFFNILWPENYLLYPNYQLLGKDKIYGTLLLRSLSEQYRQLKLLSEKSGDKLSSLKFYNHEMKTNLKVSLLDKNLDCWDILLLRTNKWFSDFGLSYVRPVIWLFSVHILIFTLFILIGYNDLVFVWPWKNFDGIGISFGQYFYLLNPLHKLPTEGNGWILVLDFFSRIINSYFIYYFIKATRKFS</sequence>
<reference evidence="3" key="1">
    <citation type="journal article" date="2019" name="Int. J. Syst. Evol. Microbiol.">
        <title>The Global Catalogue of Microorganisms (GCM) 10K type strain sequencing project: providing services to taxonomists for standard genome sequencing and annotation.</title>
        <authorList>
            <consortium name="The Broad Institute Genomics Platform"/>
            <consortium name="The Broad Institute Genome Sequencing Center for Infectious Disease"/>
            <person name="Wu L."/>
            <person name="Ma J."/>
        </authorList>
    </citation>
    <scope>NUCLEOTIDE SEQUENCE [LARGE SCALE GENOMIC DNA]</scope>
    <source>
        <strain evidence="3">CGMCC 1.10832</strain>
    </source>
</reference>
<feature type="transmembrane region" description="Helical" evidence="1">
    <location>
        <begin position="440"/>
        <end position="461"/>
    </location>
</feature>
<feature type="transmembrane region" description="Helical" evidence="1">
    <location>
        <begin position="383"/>
        <end position="402"/>
    </location>
</feature>
<dbReference type="EMBL" id="BMEC01000011">
    <property type="protein sequence ID" value="GGC44882.1"/>
    <property type="molecule type" value="Genomic_DNA"/>
</dbReference>
<gene>
    <name evidence="2" type="ORF">GCM10011506_33100</name>
</gene>
<keyword evidence="3" id="KW-1185">Reference proteome</keyword>